<evidence type="ECO:0000256" key="10">
    <source>
        <dbReference type="ARBA" id="ARBA00023268"/>
    </source>
</evidence>
<gene>
    <name evidence="11 15" type="primary">folD</name>
    <name evidence="15" type="ORF">GOB84_06115</name>
</gene>
<evidence type="ECO:0000313" key="15">
    <source>
        <dbReference type="EMBL" id="NHO32144.1"/>
    </source>
</evidence>
<dbReference type="InterPro" id="IPR020631">
    <property type="entry name" value="THF_DH/CycHdrlase_NAD-bd_dom"/>
</dbReference>
<keyword evidence="3 11" id="KW-0028">Amino-acid biosynthesis</keyword>
<dbReference type="SUPFAM" id="SSF53223">
    <property type="entry name" value="Aminoacid dehydrogenase-like, N-terminal domain"/>
    <property type="match status" value="1"/>
</dbReference>
<dbReference type="InterPro" id="IPR046346">
    <property type="entry name" value="Aminoacid_DH-like_N_sf"/>
</dbReference>
<dbReference type="Proteomes" id="UP000615326">
    <property type="component" value="Unassembled WGS sequence"/>
</dbReference>
<comment type="subunit">
    <text evidence="11">Homodimer.</text>
</comment>
<comment type="catalytic activity">
    <reaction evidence="11">
        <text>(6R)-5,10-methylene-5,6,7,8-tetrahydrofolate + NADP(+) = (6R)-5,10-methenyltetrahydrofolate + NADPH</text>
        <dbReference type="Rhea" id="RHEA:22812"/>
        <dbReference type="ChEBI" id="CHEBI:15636"/>
        <dbReference type="ChEBI" id="CHEBI:57455"/>
        <dbReference type="ChEBI" id="CHEBI:57783"/>
        <dbReference type="ChEBI" id="CHEBI:58349"/>
        <dbReference type="EC" id="1.5.1.5"/>
    </reaction>
</comment>
<evidence type="ECO:0000256" key="12">
    <source>
        <dbReference type="SAM" id="MobiDB-lite"/>
    </source>
</evidence>
<evidence type="ECO:0000256" key="5">
    <source>
        <dbReference type="ARBA" id="ARBA00022801"/>
    </source>
</evidence>
<dbReference type="Pfam" id="PF02882">
    <property type="entry name" value="THF_DHG_CYH_C"/>
    <property type="match status" value="1"/>
</dbReference>
<keyword evidence="4 11" id="KW-0658">Purine biosynthesis</keyword>
<evidence type="ECO:0000313" key="16">
    <source>
        <dbReference type="Proteomes" id="UP000615326"/>
    </source>
</evidence>
<sequence length="309" mass="32170">MSDLTTPATRPADTASGPERGRRIDGKAFAVSLRKQIAADVVAFHAEYGVTPGLAVVLVGNDPASEIYVRNKALETHHVGMRSFMHMLPETTTEAALLTLIGRLNADPEIHGILVQLPLPNGIDARRITNAIDPKKDVDGLGEVNAGRLSLGLPGLIPCTPLGCLMLLQSELGNLRGLNAVVVGASNLVGKPMALLLLNEGCTVSIVHIDTINPQALTRTADILVVATGVSGLIRHDWVKPGATVIDVGITRVPTASGKTKLVGDVAFDEVAPIAGRITPVPGGVGPMTIACLLQNTLTAARLSLSESA</sequence>
<reference evidence="15 16" key="1">
    <citation type="journal article" date="2020" name="Int. J. Syst. Evol. Microbiol.">
        <title>Novel acetic acid bacteria from cider fermentations: Acetobacter conturbans sp. nov. and Acetobacter fallax sp. nov.</title>
        <authorList>
            <person name="Sombolestani A.S."/>
            <person name="Cleenwerck I."/>
            <person name="Cnockaert M."/>
            <person name="Borremans W."/>
            <person name="Wieme A.D."/>
            <person name="De Vuyst L."/>
            <person name="Vandamme P."/>
        </authorList>
    </citation>
    <scope>NUCLEOTIDE SEQUENCE [LARGE SCALE GENOMIC DNA]</scope>
    <source>
        <strain evidence="15 16">LMG 1637</strain>
    </source>
</reference>
<keyword evidence="16" id="KW-1185">Reference proteome</keyword>
<dbReference type="PRINTS" id="PR00085">
    <property type="entry name" value="THFDHDRGNASE"/>
</dbReference>
<dbReference type="NCBIfam" id="NF010785">
    <property type="entry name" value="PRK14188.1"/>
    <property type="match status" value="1"/>
</dbReference>
<organism evidence="15 16">
    <name type="scientific">Acetobacter fallax</name>
    <dbReference type="NCBI Taxonomy" id="1737473"/>
    <lineage>
        <taxon>Bacteria</taxon>
        <taxon>Pseudomonadati</taxon>
        <taxon>Pseudomonadota</taxon>
        <taxon>Alphaproteobacteria</taxon>
        <taxon>Acetobacterales</taxon>
        <taxon>Acetobacteraceae</taxon>
        <taxon>Acetobacter</taxon>
    </lineage>
</organism>
<feature type="domain" description="Tetrahydrofolate dehydrogenase/cyclohydrolase catalytic" evidence="13">
    <location>
        <begin position="24"/>
        <end position="139"/>
    </location>
</feature>
<evidence type="ECO:0000256" key="3">
    <source>
        <dbReference type="ARBA" id="ARBA00022605"/>
    </source>
</evidence>
<dbReference type="PANTHER" id="PTHR48099:SF5">
    <property type="entry name" value="C-1-TETRAHYDROFOLATE SYNTHASE, CYTOPLASMIC"/>
    <property type="match status" value="1"/>
</dbReference>
<dbReference type="RefSeq" id="WP_173576675.1">
    <property type="nucleotide sequence ID" value="NZ_WOSW01000007.1"/>
</dbReference>
<evidence type="ECO:0000256" key="2">
    <source>
        <dbReference type="ARBA" id="ARBA00022563"/>
    </source>
</evidence>
<evidence type="ECO:0000256" key="11">
    <source>
        <dbReference type="HAMAP-Rule" id="MF_01576"/>
    </source>
</evidence>
<keyword evidence="7 11" id="KW-0560">Oxidoreductase</keyword>
<comment type="catalytic activity">
    <reaction evidence="11">
        <text>(6R)-5,10-methenyltetrahydrofolate + H2O = (6R)-10-formyltetrahydrofolate + H(+)</text>
        <dbReference type="Rhea" id="RHEA:23700"/>
        <dbReference type="ChEBI" id="CHEBI:15377"/>
        <dbReference type="ChEBI" id="CHEBI:15378"/>
        <dbReference type="ChEBI" id="CHEBI:57455"/>
        <dbReference type="ChEBI" id="CHEBI:195366"/>
        <dbReference type="EC" id="3.5.4.9"/>
    </reaction>
</comment>
<dbReference type="PANTHER" id="PTHR48099">
    <property type="entry name" value="C-1-TETRAHYDROFOLATE SYNTHASE, CYTOPLASMIC-RELATED"/>
    <property type="match status" value="1"/>
</dbReference>
<dbReference type="GO" id="GO:0004488">
    <property type="term" value="F:methylenetetrahydrofolate dehydrogenase (NADP+) activity"/>
    <property type="evidence" value="ECO:0007669"/>
    <property type="project" value="UniProtKB-EC"/>
</dbReference>
<evidence type="ECO:0000259" key="13">
    <source>
        <dbReference type="Pfam" id="PF00763"/>
    </source>
</evidence>
<comment type="function">
    <text evidence="11">Catalyzes the oxidation of 5,10-methylenetetrahydrofolate to 5,10-methenyltetrahydrofolate and then the hydrolysis of 5,10-methenyltetrahydrofolate to 10-formyltetrahydrofolate.</text>
</comment>
<dbReference type="InterPro" id="IPR000672">
    <property type="entry name" value="THF_DH/CycHdrlase"/>
</dbReference>
<evidence type="ECO:0000259" key="14">
    <source>
        <dbReference type="Pfam" id="PF02882"/>
    </source>
</evidence>
<protein>
    <recommendedName>
        <fullName evidence="11">Bifunctional protein FolD</fullName>
    </recommendedName>
    <domain>
        <recommendedName>
            <fullName evidence="11">Methylenetetrahydrofolate dehydrogenase</fullName>
            <ecNumber evidence="11">1.5.1.5</ecNumber>
        </recommendedName>
    </domain>
    <domain>
        <recommendedName>
            <fullName evidence="11">Methenyltetrahydrofolate cyclohydrolase</fullName>
            <ecNumber evidence="11">3.5.4.9</ecNumber>
        </recommendedName>
    </domain>
</protein>
<feature type="binding site" evidence="11">
    <location>
        <position position="209"/>
    </location>
    <ligand>
        <name>NADP(+)</name>
        <dbReference type="ChEBI" id="CHEBI:58349"/>
    </ligand>
</feature>
<dbReference type="HAMAP" id="MF_01576">
    <property type="entry name" value="THF_DHG_CYH"/>
    <property type="match status" value="1"/>
</dbReference>
<dbReference type="GO" id="GO:0004477">
    <property type="term" value="F:methenyltetrahydrofolate cyclohydrolase activity"/>
    <property type="evidence" value="ECO:0007669"/>
    <property type="project" value="UniProtKB-EC"/>
</dbReference>
<dbReference type="InterPro" id="IPR020630">
    <property type="entry name" value="THF_DH/CycHdrlase_cat_dom"/>
</dbReference>
<comment type="similarity">
    <text evidence="11">Belongs to the tetrahydrofolate dehydrogenase/cyclohydrolase family.</text>
</comment>
<dbReference type="EC" id="3.5.4.9" evidence="11"/>
<dbReference type="PROSITE" id="PS00767">
    <property type="entry name" value="THF_DHG_CYH_2"/>
    <property type="match status" value="1"/>
</dbReference>
<evidence type="ECO:0000256" key="6">
    <source>
        <dbReference type="ARBA" id="ARBA00022857"/>
    </source>
</evidence>
<evidence type="ECO:0000256" key="1">
    <source>
        <dbReference type="ARBA" id="ARBA00004777"/>
    </source>
</evidence>
<dbReference type="InterPro" id="IPR036291">
    <property type="entry name" value="NAD(P)-bd_dom_sf"/>
</dbReference>
<comment type="pathway">
    <text evidence="1 11">One-carbon metabolism; tetrahydrofolate interconversion.</text>
</comment>
<accession>A0ABX0K9P2</accession>
<name>A0ABX0K9P2_9PROT</name>
<keyword evidence="6 11" id="KW-0521">NADP</keyword>
<keyword evidence="2 11" id="KW-0554">One-carbon metabolism</keyword>
<dbReference type="InterPro" id="IPR020867">
    <property type="entry name" value="THF_DH/CycHdrlase_CS"/>
</dbReference>
<dbReference type="SUPFAM" id="SSF51735">
    <property type="entry name" value="NAD(P)-binding Rossmann-fold domains"/>
    <property type="match status" value="1"/>
</dbReference>
<evidence type="ECO:0000256" key="9">
    <source>
        <dbReference type="ARBA" id="ARBA00023167"/>
    </source>
</evidence>
<feature type="binding site" evidence="11">
    <location>
        <position position="250"/>
    </location>
    <ligand>
        <name>NADP(+)</name>
        <dbReference type="ChEBI" id="CHEBI:58349"/>
    </ligand>
</feature>
<feature type="binding site" evidence="11">
    <location>
        <begin position="184"/>
        <end position="186"/>
    </location>
    <ligand>
        <name>NADP(+)</name>
        <dbReference type="ChEBI" id="CHEBI:58349"/>
    </ligand>
</feature>
<keyword evidence="10 11" id="KW-0511">Multifunctional enzyme</keyword>
<keyword evidence="8 11" id="KW-0368">Histidine biosynthesis</keyword>
<dbReference type="Gene3D" id="3.40.50.10860">
    <property type="entry name" value="Leucine Dehydrogenase, chain A, domain 1"/>
    <property type="match status" value="1"/>
</dbReference>
<proteinExistence type="inferred from homology"/>
<dbReference type="Gene3D" id="3.40.50.720">
    <property type="entry name" value="NAD(P)-binding Rossmann-like Domain"/>
    <property type="match status" value="1"/>
</dbReference>
<keyword evidence="5 11" id="KW-0378">Hydrolase</keyword>
<comment type="caution">
    <text evidence="15">The sequence shown here is derived from an EMBL/GenBank/DDBJ whole genome shotgun (WGS) entry which is preliminary data.</text>
</comment>
<evidence type="ECO:0000256" key="7">
    <source>
        <dbReference type="ARBA" id="ARBA00023002"/>
    </source>
</evidence>
<keyword evidence="9 11" id="KW-0486">Methionine biosynthesis</keyword>
<feature type="domain" description="Tetrahydrofolate dehydrogenase/cyclohydrolase NAD(P)-binding" evidence="14">
    <location>
        <begin position="158"/>
        <end position="302"/>
    </location>
</feature>
<evidence type="ECO:0000256" key="8">
    <source>
        <dbReference type="ARBA" id="ARBA00023102"/>
    </source>
</evidence>
<feature type="region of interest" description="Disordered" evidence="12">
    <location>
        <begin position="1"/>
        <end position="21"/>
    </location>
</feature>
<dbReference type="EMBL" id="WOSW01000007">
    <property type="protein sequence ID" value="NHO32144.1"/>
    <property type="molecule type" value="Genomic_DNA"/>
</dbReference>
<dbReference type="EC" id="1.5.1.5" evidence="11"/>
<dbReference type="CDD" id="cd01080">
    <property type="entry name" value="NAD_bind_m-THF_DH_Cyclohyd"/>
    <property type="match status" value="1"/>
</dbReference>
<dbReference type="Pfam" id="PF00763">
    <property type="entry name" value="THF_DHG_CYH"/>
    <property type="match status" value="1"/>
</dbReference>
<evidence type="ECO:0000256" key="4">
    <source>
        <dbReference type="ARBA" id="ARBA00022755"/>
    </source>
</evidence>